<organism evidence="2 3">
    <name type="scientific">Stylosanthes scabra</name>
    <dbReference type="NCBI Taxonomy" id="79078"/>
    <lineage>
        <taxon>Eukaryota</taxon>
        <taxon>Viridiplantae</taxon>
        <taxon>Streptophyta</taxon>
        <taxon>Embryophyta</taxon>
        <taxon>Tracheophyta</taxon>
        <taxon>Spermatophyta</taxon>
        <taxon>Magnoliopsida</taxon>
        <taxon>eudicotyledons</taxon>
        <taxon>Gunneridae</taxon>
        <taxon>Pentapetalae</taxon>
        <taxon>rosids</taxon>
        <taxon>fabids</taxon>
        <taxon>Fabales</taxon>
        <taxon>Fabaceae</taxon>
        <taxon>Papilionoideae</taxon>
        <taxon>50 kb inversion clade</taxon>
        <taxon>dalbergioids sensu lato</taxon>
        <taxon>Dalbergieae</taxon>
        <taxon>Pterocarpus clade</taxon>
        <taxon>Stylosanthes</taxon>
    </lineage>
</organism>
<comment type="caution">
    <text evidence="2">The sequence shown here is derived from an EMBL/GenBank/DDBJ whole genome shotgun (WGS) entry which is preliminary data.</text>
</comment>
<evidence type="ECO:0000256" key="1">
    <source>
        <dbReference type="SAM" id="MobiDB-lite"/>
    </source>
</evidence>
<sequence length="174" mass="19011">MRATAYLHLFARGASSQGVARQTDRVRTVPELPVRIQRSPSRMLKSGSAKEDAAEALPPPDLSTLPSDEQTTLTSPPTVHIPDVLKSTVPRIVPFPLRKNQQMCKATVIRHGRHISRREMWIMESIAGIESRDESAKELSQNDSLAQVLGKEHLGQVCGVGLGPCPTKLFGSTP</sequence>
<accession>A0ABU6QBV1</accession>
<name>A0ABU6QBV1_9FABA</name>
<evidence type="ECO:0000313" key="3">
    <source>
        <dbReference type="Proteomes" id="UP001341840"/>
    </source>
</evidence>
<dbReference type="EMBL" id="JASCZI010000119">
    <property type="protein sequence ID" value="MED6108988.1"/>
    <property type="molecule type" value="Genomic_DNA"/>
</dbReference>
<dbReference type="Proteomes" id="UP001341840">
    <property type="component" value="Unassembled WGS sequence"/>
</dbReference>
<proteinExistence type="predicted"/>
<reference evidence="2 3" key="1">
    <citation type="journal article" date="2023" name="Plants (Basel)">
        <title>Bridging the Gap: Combining Genomics and Transcriptomics Approaches to Understand Stylosanthes scabra, an Orphan Legume from the Brazilian Caatinga.</title>
        <authorList>
            <person name="Ferreira-Neto J.R.C."/>
            <person name="da Silva M.D."/>
            <person name="Binneck E."/>
            <person name="de Melo N.F."/>
            <person name="da Silva R.H."/>
            <person name="de Melo A.L.T.M."/>
            <person name="Pandolfi V."/>
            <person name="Bustamante F.O."/>
            <person name="Brasileiro-Vidal A.C."/>
            <person name="Benko-Iseppon A.M."/>
        </authorList>
    </citation>
    <scope>NUCLEOTIDE SEQUENCE [LARGE SCALE GENOMIC DNA]</scope>
    <source>
        <tissue evidence="2">Leaves</tissue>
    </source>
</reference>
<protein>
    <submittedName>
        <fullName evidence="2">Uncharacterized protein</fullName>
    </submittedName>
</protein>
<keyword evidence="3" id="KW-1185">Reference proteome</keyword>
<gene>
    <name evidence="2" type="ORF">PIB30_029329</name>
</gene>
<evidence type="ECO:0000313" key="2">
    <source>
        <dbReference type="EMBL" id="MED6108988.1"/>
    </source>
</evidence>
<feature type="region of interest" description="Disordered" evidence="1">
    <location>
        <begin position="34"/>
        <end position="79"/>
    </location>
</feature>